<gene>
    <name evidence="2" type="ORF">B0I35DRAFT_55578</name>
</gene>
<keyword evidence="3" id="KW-1185">Reference proteome</keyword>
<name>A0A8K0WP33_9HYPO</name>
<evidence type="ECO:0000256" key="1">
    <source>
        <dbReference type="SAM" id="MobiDB-lite"/>
    </source>
</evidence>
<evidence type="ECO:0000313" key="3">
    <source>
        <dbReference type="Proteomes" id="UP000813444"/>
    </source>
</evidence>
<comment type="caution">
    <text evidence="2">The sequence shown here is derived from an EMBL/GenBank/DDBJ whole genome shotgun (WGS) entry which is preliminary data.</text>
</comment>
<dbReference type="Proteomes" id="UP000813444">
    <property type="component" value="Unassembled WGS sequence"/>
</dbReference>
<dbReference type="EMBL" id="JAGPNK010000010">
    <property type="protein sequence ID" value="KAH7312408.1"/>
    <property type="molecule type" value="Genomic_DNA"/>
</dbReference>
<sequence>MGWLAHAGLLQPSNATRRMLPWPQTILQASRSGGPTWRATSAFPLMSTVAQISGVTTGWEAVRPSDMGVDRIPSGWSKHPSLPVNRPDMTGPGSTFPFTFPTRWLVSGELGA</sequence>
<accession>A0A8K0WP33</accession>
<reference evidence="2" key="1">
    <citation type="journal article" date="2021" name="Nat. Commun.">
        <title>Genetic determinants of endophytism in the Arabidopsis root mycobiome.</title>
        <authorList>
            <person name="Mesny F."/>
            <person name="Miyauchi S."/>
            <person name="Thiergart T."/>
            <person name="Pickel B."/>
            <person name="Atanasova L."/>
            <person name="Karlsson M."/>
            <person name="Huettel B."/>
            <person name="Barry K.W."/>
            <person name="Haridas S."/>
            <person name="Chen C."/>
            <person name="Bauer D."/>
            <person name="Andreopoulos W."/>
            <person name="Pangilinan J."/>
            <person name="LaButti K."/>
            <person name="Riley R."/>
            <person name="Lipzen A."/>
            <person name="Clum A."/>
            <person name="Drula E."/>
            <person name="Henrissat B."/>
            <person name="Kohler A."/>
            <person name="Grigoriev I.V."/>
            <person name="Martin F.M."/>
            <person name="Hacquard S."/>
        </authorList>
    </citation>
    <scope>NUCLEOTIDE SEQUENCE</scope>
    <source>
        <strain evidence="2">MPI-CAGE-CH-0235</strain>
    </source>
</reference>
<dbReference type="AlphaFoldDB" id="A0A8K0WP33"/>
<proteinExistence type="predicted"/>
<protein>
    <submittedName>
        <fullName evidence="2">Uncharacterized protein</fullName>
    </submittedName>
</protein>
<feature type="region of interest" description="Disordered" evidence="1">
    <location>
        <begin position="71"/>
        <end position="94"/>
    </location>
</feature>
<organism evidence="2 3">
    <name type="scientific">Stachybotrys elegans</name>
    <dbReference type="NCBI Taxonomy" id="80388"/>
    <lineage>
        <taxon>Eukaryota</taxon>
        <taxon>Fungi</taxon>
        <taxon>Dikarya</taxon>
        <taxon>Ascomycota</taxon>
        <taxon>Pezizomycotina</taxon>
        <taxon>Sordariomycetes</taxon>
        <taxon>Hypocreomycetidae</taxon>
        <taxon>Hypocreales</taxon>
        <taxon>Stachybotryaceae</taxon>
        <taxon>Stachybotrys</taxon>
    </lineage>
</organism>
<evidence type="ECO:0000313" key="2">
    <source>
        <dbReference type="EMBL" id="KAH7312408.1"/>
    </source>
</evidence>